<dbReference type="Proteomes" id="UP000290565">
    <property type="component" value="Unassembled WGS sequence"/>
</dbReference>
<comment type="caution">
    <text evidence="1">The sequence shown here is derived from an EMBL/GenBank/DDBJ whole genome shotgun (WGS) entry which is preliminary data.</text>
</comment>
<sequence>MVTKNGVDTTDRKYFIAKERVHEEDPPGYTWERHMEEKDWVDMTDFRRAMTFARATWPKK</sequence>
<accession>A0A4Q0S8Q9</accession>
<reference evidence="1 2" key="1">
    <citation type="submission" date="2015-04" db="EMBL/GenBank/DDBJ databases">
        <title>Comparative genomics of rhizobia nodulating Arachis hypogaea in China.</title>
        <authorList>
            <person name="Li Y."/>
        </authorList>
    </citation>
    <scope>NUCLEOTIDE SEQUENCE [LARGE SCALE GENOMIC DNA]</scope>
    <source>
        <strain evidence="1 2">CCBAU 51787</strain>
    </source>
</reference>
<evidence type="ECO:0000313" key="1">
    <source>
        <dbReference type="EMBL" id="RXH33203.1"/>
    </source>
</evidence>
<gene>
    <name evidence="1" type="ORF">XH94_30445</name>
</gene>
<evidence type="ECO:0000313" key="2">
    <source>
        <dbReference type="Proteomes" id="UP000290565"/>
    </source>
</evidence>
<name>A0A4Q0S8Q9_9BRAD</name>
<dbReference type="EMBL" id="LBJM01000085">
    <property type="protein sequence ID" value="RXH33203.1"/>
    <property type="molecule type" value="Genomic_DNA"/>
</dbReference>
<dbReference type="AlphaFoldDB" id="A0A4Q0S8Q9"/>
<organism evidence="1 2">
    <name type="scientific">Bradyrhizobium zhanjiangense</name>
    <dbReference type="NCBI Taxonomy" id="1325107"/>
    <lineage>
        <taxon>Bacteria</taxon>
        <taxon>Pseudomonadati</taxon>
        <taxon>Pseudomonadota</taxon>
        <taxon>Alphaproteobacteria</taxon>
        <taxon>Hyphomicrobiales</taxon>
        <taxon>Nitrobacteraceae</taxon>
        <taxon>Bradyrhizobium</taxon>
    </lineage>
</organism>
<proteinExistence type="predicted"/>
<protein>
    <submittedName>
        <fullName evidence="1">Uncharacterized protein</fullName>
    </submittedName>
</protein>